<evidence type="ECO:0000256" key="1">
    <source>
        <dbReference type="SAM" id="MobiDB-lite"/>
    </source>
</evidence>
<dbReference type="InterPro" id="IPR012347">
    <property type="entry name" value="Ferritin-like"/>
</dbReference>
<dbReference type="PROSITE" id="PS51318">
    <property type="entry name" value="TAT"/>
    <property type="match status" value="1"/>
</dbReference>
<sequence>MSATTRRTFLALGSLVAAGAAGGIAIGTAALGSPALSGPRPVRPPSPTPTPPPRLAEGIELSAGLLAAARAAEDDHPLVAQLVRDHAAQLAALRSPEPAARPAQPTPGTEPPAPRPGRDPLRTLIEAERAAVDAYAGWAGETTGGIALVWGSLAAHAAGAAGALRSSTRRAESPAPGTGPAVAVDDTTALQQVVAQSHAAIFGYQRLLALVPRGESEPVDAGLKAYRGLRDDLTAALADRGAAAPAAAPAYRTEGSAEEIGRQIESGALPYLGQWLQAAAEPASATAALREATGRALGWGAALPAWPGWPG</sequence>
<feature type="compositionally biased region" description="Pro residues" evidence="1">
    <location>
        <begin position="41"/>
        <end position="54"/>
    </location>
</feature>
<evidence type="ECO:0000313" key="3">
    <source>
        <dbReference type="EMBL" id="NYI72237.1"/>
    </source>
</evidence>
<feature type="region of interest" description="Disordered" evidence="1">
    <location>
        <begin position="35"/>
        <end position="56"/>
    </location>
</feature>
<protein>
    <recommendedName>
        <fullName evidence="2">DUF4439 domain-containing protein</fullName>
    </recommendedName>
</protein>
<dbReference type="RefSeq" id="WP_179445961.1">
    <property type="nucleotide sequence ID" value="NZ_JACBZS010000001.1"/>
</dbReference>
<dbReference type="SUPFAM" id="SSF47240">
    <property type="entry name" value="Ferritin-like"/>
    <property type="match status" value="1"/>
</dbReference>
<dbReference type="AlphaFoldDB" id="A0A7Z0DBB3"/>
<evidence type="ECO:0000313" key="4">
    <source>
        <dbReference type="Proteomes" id="UP000527616"/>
    </source>
</evidence>
<dbReference type="InterPro" id="IPR029447">
    <property type="entry name" value="DUF4439"/>
</dbReference>
<dbReference type="Gene3D" id="1.20.1260.10">
    <property type="match status" value="1"/>
</dbReference>
<evidence type="ECO:0000259" key="2">
    <source>
        <dbReference type="Pfam" id="PF14530"/>
    </source>
</evidence>
<feature type="compositionally biased region" description="Pro residues" evidence="1">
    <location>
        <begin position="104"/>
        <end position="115"/>
    </location>
</feature>
<dbReference type="EMBL" id="JACBZS010000001">
    <property type="protein sequence ID" value="NYI72237.1"/>
    <property type="molecule type" value="Genomic_DNA"/>
</dbReference>
<comment type="caution">
    <text evidence="3">The sequence shown here is derived from an EMBL/GenBank/DDBJ whole genome shotgun (WGS) entry which is preliminary data.</text>
</comment>
<organism evidence="3 4">
    <name type="scientific">Naumannella cuiyingiana</name>
    <dbReference type="NCBI Taxonomy" id="1347891"/>
    <lineage>
        <taxon>Bacteria</taxon>
        <taxon>Bacillati</taxon>
        <taxon>Actinomycetota</taxon>
        <taxon>Actinomycetes</taxon>
        <taxon>Propionibacteriales</taxon>
        <taxon>Propionibacteriaceae</taxon>
        <taxon>Naumannella</taxon>
    </lineage>
</organism>
<reference evidence="3 4" key="1">
    <citation type="submission" date="2020-07" db="EMBL/GenBank/DDBJ databases">
        <title>Sequencing the genomes of 1000 actinobacteria strains.</title>
        <authorList>
            <person name="Klenk H.-P."/>
        </authorList>
    </citation>
    <scope>NUCLEOTIDE SEQUENCE [LARGE SCALE GENOMIC DNA]</scope>
    <source>
        <strain evidence="3 4">DSM 103164</strain>
    </source>
</reference>
<feature type="domain" description="DUF4439" evidence="2">
    <location>
        <begin position="189"/>
        <end position="310"/>
    </location>
</feature>
<accession>A0A7Z0DBB3</accession>
<dbReference type="Proteomes" id="UP000527616">
    <property type="component" value="Unassembled WGS sequence"/>
</dbReference>
<name>A0A7Z0DBB3_9ACTN</name>
<dbReference type="InterPro" id="IPR009078">
    <property type="entry name" value="Ferritin-like_SF"/>
</dbReference>
<proteinExistence type="predicted"/>
<gene>
    <name evidence="3" type="ORF">GGQ54_002797</name>
</gene>
<keyword evidence="4" id="KW-1185">Reference proteome</keyword>
<dbReference type="InterPro" id="IPR006311">
    <property type="entry name" value="TAT_signal"/>
</dbReference>
<dbReference type="Pfam" id="PF14530">
    <property type="entry name" value="DUF4439"/>
    <property type="match status" value="1"/>
</dbReference>
<feature type="region of interest" description="Disordered" evidence="1">
    <location>
        <begin position="95"/>
        <end position="120"/>
    </location>
</feature>